<name>A0A7M2YVM6_9ACTN</name>
<gene>
    <name evidence="6" type="ORF">Gocc_2288</name>
</gene>
<feature type="domain" description="PIN" evidence="5">
    <location>
        <begin position="1"/>
        <end position="87"/>
    </location>
</feature>
<dbReference type="InterPro" id="IPR029060">
    <property type="entry name" value="PIN-like_dom_sf"/>
</dbReference>
<reference evidence="7" key="2">
    <citation type="journal article" date="2019" name="MicrobiologyOpen">
        <title>High-quality draft genome sequence of Gaiella occulta isolated from a 150 meter deep mineral water borehole and comparison with the genome sequences of other deep-branching lineages of the phylum Actinobacteria.</title>
        <authorList>
            <person name="Severino R."/>
            <person name="Froufe H.J.C."/>
            <person name="Barroso C."/>
            <person name="Albuquerque L."/>
            <person name="Lobo-da-Cunha A."/>
            <person name="da Costa M.S."/>
            <person name="Egas C."/>
        </authorList>
    </citation>
    <scope>NUCLEOTIDE SEQUENCE [LARGE SCALE GENOMIC DNA]</scope>
    <source>
        <strain evidence="7">F2-233</strain>
    </source>
</reference>
<evidence type="ECO:0000256" key="4">
    <source>
        <dbReference type="ARBA" id="ARBA00022842"/>
    </source>
</evidence>
<evidence type="ECO:0000313" key="7">
    <source>
        <dbReference type="Proteomes" id="UP000254134"/>
    </source>
</evidence>
<dbReference type="GO" id="GO:0016787">
    <property type="term" value="F:hydrolase activity"/>
    <property type="evidence" value="ECO:0007669"/>
    <property type="project" value="UniProtKB-KW"/>
</dbReference>
<keyword evidence="1" id="KW-0540">Nuclease</keyword>
<protein>
    <submittedName>
        <fullName evidence="6">PIN domain-containing protein</fullName>
    </submittedName>
</protein>
<proteinExistence type="predicted"/>
<dbReference type="Pfam" id="PF01850">
    <property type="entry name" value="PIN"/>
    <property type="match status" value="1"/>
</dbReference>
<evidence type="ECO:0000256" key="3">
    <source>
        <dbReference type="ARBA" id="ARBA00022801"/>
    </source>
</evidence>
<comment type="caution">
    <text evidence="6">The sequence shown here is derived from an EMBL/GenBank/DDBJ whole genome shotgun (WGS) entry which is preliminary data.</text>
</comment>
<evidence type="ECO:0000313" key="6">
    <source>
        <dbReference type="EMBL" id="RDI74191.1"/>
    </source>
</evidence>
<organism evidence="6 7">
    <name type="scientific">Gaiella occulta</name>
    <dbReference type="NCBI Taxonomy" id="1002870"/>
    <lineage>
        <taxon>Bacteria</taxon>
        <taxon>Bacillati</taxon>
        <taxon>Actinomycetota</taxon>
        <taxon>Thermoleophilia</taxon>
        <taxon>Gaiellales</taxon>
        <taxon>Gaiellaceae</taxon>
        <taxon>Gaiella</taxon>
    </lineage>
</organism>
<keyword evidence="4" id="KW-0460">Magnesium</keyword>
<keyword evidence="2" id="KW-0479">Metal-binding</keyword>
<accession>A0A7M2YVM6</accession>
<dbReference type="Proteomes" id="UP000254134">
    <property type="component" value="Unassembled WGS sequence"/>
</dbReference>
<dbReference type="AlphaFoldDB" id="A0A7M2YVM6"/>
<reference evidence="6 7" key="1">
    <citation type="submission" date="2018-07" db="EMBL/GenBank/DDBJ databases">
        <title>High-quality-draft genome sequence of Gaiella occulta.</title>
        <authorList>
            <person name="Severino R."/>
            <person name="Froufe H.J.C."/>
            <person name="Rainey F.A."/>
            <person name="Barroso C."/>
            <person name="Albuquerque L."/>
            <person name="Lobo-Da-Cunha A."/>
            <person name="Da Costa M.S."/>
            <person name="Egas C."/>
        </authorList>
    </citation>
    <scope>NUCLEOTIDE SEQUENCE [LARGE SCALE GENOMIC DNA]</scope>
    <source>
        <strain evidence="6 7">F2-233</strain>
    </source>
</reference>
<dbReference type="GO" id="GO:0046872">
    <property type="term" value="F:metal ion binding"/>
    <property type="evidence" value="ECO:0007669"/>
    <property type="project" value="UniProtKB-KW"/>
</dbReference>
<evidence type="ECO:0000256" key="1">
    <source>
        <dbReference type="ARBA" id="ARBA00022722"/>
    </source>
</evidence>
<dbReference type="GO" id="GO:0004518">
    <property type="term" value="F:nuclease activity"/>
    <property type="evidence" value="ECO:0007669"/>
    <property type="project" value="UniProtKB-KW"/>
</dbReference>
<sequence>MPASVAVELDWLARTRGARGASALLLRSILDGSVLVVNLDREDYERALYLMIQYSELPLDLVDASVIAIAERLEQDTIATLDRRHFSVVRPIHIDSFALVP</sequence>
<evidence type="ECO:0000259" key="5">
    <source>
        <dbReference type="Pfam" id="PF01850"/>
    </source>
</evidence>
<evidence type="ECO:0000256" key="2">
    <source>
        <dbReference type="ARBA" id="ARBA00022723"/>
    </source>
</evidence>
<keyword evidence="3" id="KW-0378">Hydrolase</keyword>
<dbReference type="SUPFAM" id="SSF88723">
    <property type="entry name" value="PIN domain-like"/>
    <property type="match status" value="1"/>
</dbReference>
<dbReference type="InterPro" id="IPR002716">
    <property type="entry name" value="PIN_dom"/>
</dbReference>
<dbReference type="EMBL" id="QQZY01000005">
    <property type="protein sequence ID" value="RDI74191.1"/>
    <property type="molecule type" value="Genomic_DNA"/>
</dbReference>
<keyword evidence="7" id="KW-1185">Reference proteome</keyword>
<dbReference type="Gene3D" id="3.40.50.1010">
    <property type="entry name" value="5'-nuclease"/>
    <property type="match status" value="1"/>
</dbReference>